<proteinExistence type="predicted"/>
<feature type="chain" id="PRO_5047139123" evidence="2">
    <location>
        <begin position="22"/>
        <end position="108"/>
    </location>
</feature>
<feature type="signal peptide" evidence="2">
    <location>
        <begin position="1"/>
        <end position="21"/>
    </location>
</feature>
<dbReference type="Proteomes" id="UP001226867">
    <property type="component" value="Unassembled WGS sequence"/>
</dbReference>
<feature type="compositionally biased region" description="Basic and acidic residues" evidence="1">
    <location>
        <begin position="88"/>
        <end position="98"/>
    </location>
</feature>
<evidence type="ECO:0000256" key="1">
    <source>
        <dbReference type="SAM" id="MobiDB-lite"/>
    </source>
</evidence>
<keyword evidence="2" id="KW-0732">Signal</keyword>
<organism evidence="3 4">
    <name type="scientific">Variovorax ginsengisoli</name>
    <dbReference type="NCBI Taxonomy" id="363844"/>
    <lineage>
        <taxon>Bacteria</taxon>
        <taxon>Pseudomonadati</taxon>
        <taxon>Pseudomonadota</taxon>
        <taxon>Betaproteobacteria</taxon>
        <taxon>Burkholderiales</taxon>
        <taxon>Comamonadaceae</taxon>
        <taxon>Variovorax</taxon>
    </lineage>
</organism>
<sequence length="108" mass="10860">MRKIFALLIAGTFATAGAAYAQSTPPGVAVPPATPGLTTGKAQLAAEARKEQRGVGKVRPAAGGDINKTPEGGAVGTDRAAVAGEARAQTRDQRRPGHAETMQGGTPK</sequence>
<comment type="caution">
    <text evidence="3">The sequence shown here is derived from an EMBL/GenBank/DDBJ whole genome shotgun (WGS) entry which is preliminary data.</text>
</comment>
<evidence type="ECO:0000313" key="3">
    <source>
        <dbReference type="EMBL" id="MDP9902229.1"/>
    </source>
</evidence>
<keyword evidence="4" id="KW-1185">Reference proteome</keyword>
<accession>A0ABT9SD14</accession>
<feature type="region of interest" description="Disordered" evidence="1">
    <location>
        <begin position="50"/>
        <end position="108"/>
    </location>
</feature>
<gene>
    <name evidence="3" type="ORF">J2W36_004506</name>
</gene>
<protein>
    <submittedName>
        <fullName evidence="3">Type IV secretory pathway TrbL component</fullName>
    </submittedName>
</protein>
<name>A0ABT9SD14_9BURK</name>
<evidence type="ECO:0000256" key="2">
    <source>
        <dbReference type="SAM" id="SignalP"/>
    </source>
</evidence>
<dbReference type="RefSeq" id="WP_307691985.1">
    <property type="nucleotide sequence ID" value="NZ_JAUSRO010000017.1"/>
</dbReference>
<dbReference type="EMBL" id="JAUSRO010000017">
    <property type="protein sequence ID" value="MDP9902229.1"/>
    <property type="molecule type" value="Genomic_DNA"/>
</dbReference>
<reference evidence="3 4" key="1">
    <citation type="submission" date="2023-07" db="EMBL/GenBank/DDBJ databases">
        <title>Sorghum-associated microbial communities from plants grown in Nebraska, USA.</title>
        <authorList>
            <person name="Schachtman D."/>
        </authorList>
    </citation>
    <scope>NUCLEOTIDE SEQUENCE [LARGE SCALE GENOMIC DNA]</scope>
    <source>
        <strain evidence="3 4">DS1607</strain>
    </source>
</reference>
<evidence type="ECO:0000313" key="4">
    <source>
        <dbReference type="Proteomes" id="UP001226867"/>
    </source>
</evidence>